<keyword evidence="7" id="KW-1185">Reference proteome</keyword>
<evidence type="ECO:0000256" key="5">
    <source>
        <dbReference type="ARBA" id="ARBA00023242"/>
    </source>
</evidence>
<dbReference type="EMBL" id="JAADJZ010000040">
    <property type="protein sequence ID" value="KAF2864764.1"/>
    <property type="molecule type" value="Genomic_DNA"/>
</dbReference>
<dbReference type="OrthoDB" id="203279at2759"/>
<keyword evidence="5" id="KW-0539">Nucleus</keyword>
<evidence type="ECO:0000256" key="3">
    <source>
        <dbReference type="ARBA" id="ARBA00023015"/>
    </source>
</evidence>
<keyword evidence="4" id="KW-0804">Transcription</keyword>
<gene>
    <name evidence="6" type="ORF">BDV95DRAFT_613295</name>
</gene>
<comment type="caution">
    <text evidence="6">The sequence shown here is derived from an EMBL/GenBank/DDBJ whole genome shotgun (WGS) entry which is preliminary data.</text>
</comment>
<name>A0A7C8MAS8_9PLEO</name>
<dbReference type="InterPro" id="IPR009332">
    <property type="entry name" value="Med22"/>
</dbReference>
<proteinExistence type="inferred from homology"/>
<keyword evidence="3" id="KW-0805">Transcription regulation</keyword>
<comment type="similarity">
    <text evidence="2">Belongs to the Mediator complex subunit 22 family.</text>
</comment>
<reference evidence="6 7" key="1">
    <citation type="submission" date="2020-01" db="EMBL/GenBank/DDBJ databases">
        <authorList>
            <consortium name="DOE Joint Genome Institute"/>
            <person name="Haridas S."/>
            <person name="Albert R."/>
            <person name="Binder M."/>
            <person name="Bloem J."/>
            <person name="Labutti K."/>
            <person name="Salamov A."/>
            <person name="Andreopoulos B."/>
            <person name="Baker S.E."/>
            <person name="Barry K."/>
            <person name="Bills G."/>
            <person name="Bluhm B.H."/>
            <person name="Cannon C."/>
            <person name="Castanera R."/>
            <person name="Culley D.E."/>
            <person name="Daum C."/>
            <person name="Ezra D."/>
            <person name="Gonzalez J.B."/>
            <person name="Henrissat B."/>
            <person name="Kuo A."/>
            <person name="Liang C."/>
            <person name="Lipzen A."/>
            <person name="Lutzoni F."/>
            <person name="Magnuson J."/>
            <person name="Mondo S."/>
            <person name="Nolan M."/>
            <person name="Ohm R."/>
            <person name="Pangilinan J."/>
            <person name="Park H.-J.H."/>
            <person name="Ramirez L."/>
            <person name="Alfaro M."/>
            <person name="Sun H."/>
            <person name="Tritt A."/>
            <person name="Yoshinaga Y."/>
            <person name="Zwiers L.-H.L."/>
            <person name="Turgeon B.G."/>
            <person name="Goodwin S.B."/>
            <person name="Spatafora J.W."/>
            <person name="Crous P.W."/>
            <person name="Grigoriev I.V."/>
        </authorList>
    </citation>
    <scope>NUCLEOTIDE SEQUENCE [LARGE SCALE GENOMIC DNA]</scope>
    <source>
        <strain evidence="6 7">CBS 611.86</strain>
    </source>
</reference>
<protein>
    <recommendedName>
        <fullName evidence="8">Surfeit locus protein 5 subunit 22 of mediator complex-domain-containing protein</fullName>
    </recommendedName>
</protein>
<accession>A0A7C8MAS8</accession>
<dbReference type="GO" id="GO:0016592">
    <property type="term" value="C:mediator complex"/>
    <property type="evidence" value="ECO:0007669"/>
    <property type="project" value="InterPro"/>
</dbReference>
<evidence type="ECO:0000313" key="7">
    <source>
        <dbReference type="Proteomes" id="UP000481861"/>
    </source>
</evidence>
<comment type="subcellular location">
    <subcellularLocation>
        <location evidence="1">Nucleus</location>
    </subcellularLocation>
</comment>
<evidence type="ECO:0008006" key="8">
    <source>
        <dbReference type="Google" id="ProtNLM"/>
    </source>
</evidence>
<organism evidence="6 7">
    <name type="scientific">Massariosphaeria phaeospora</name>
    <dbReference type="NCBI Taxonomy" id="100035"/>
    <lineage>
        <taxon>Eukaryota</taxon>
        <taxon>Fungi</taxon>
        <taxon>Dikarya</taxon>
        <taxon>Ascomycota</taxon>
        <taxon>Pezizomycotina</taxon>
        <taxon>Dothideomycetes</taxon>
        <taxon>Pleosporomycetidae</taxon>
        <taxon>Pleosporales</taxon>
        <taxon>Pleosporales incertae sedis</taxon>
        <taxon>Massariosphaeria</taxon>
    </lineage>
</organism>
<evidence type="ECO:0000256" key="1">
    <source>
        <dbReference type="ARBA" id="ARBA00004123"/>
    </source>
</evidence>
<dbReference type="GO" id="GO:0006357">
    <property type="term" value="P:regulation of transcription by RNA polymerase II"/>
    <property type="evidence" value="ECO:0007669"/>
    <property type="project" value="InterPro"/>
</dbReference>
<dbReference type="Proteomes" id="UP000481861">
    <property type="component" value="Unassembled WGS sequence"/>
</dbReference>
<evidence type="ECO:0000313" key="6">
    <source>
        <dbReference type="EMBL" id="KAF2864764.1"/>
    </source>
</evidence>
<evidence type="ECO:0000256" key="4">
    <source>
        <dbReference type="ARBA" id="ARBA00023163"/>
    </source>
</evidence>
<dbReference type="Gene3D" id="6.10.280.160">
    <property type="entry name" value="Mediator of RNA polymerase II transcription subunit 22"/>
    <property type="match status" value="1"/>
</dbReference>
<evidence type="ECO:0000256" key="2">
    <source>
        <dbReference type="ARBA" id="ARBA00005942"/>
    </source>
</evidence>
<dbReference type="GO" id="GO:0003712">
    <property type="term" value="F:transcription coregulator activity"/>
    <property type="evidence" value="ECO:0007669"/>
    <property type="project" value="InterPro"/>
</dbReference>
<dbReference type="AlphaFoldDB" id="A0A7C8MAS8"/>
<sequence>MDASKRNANALHERVNALYKAAITHFSNIFNLTPEDDDDADSNNNGAPRDATDYAAVAHKELAIRVQATALIRTLQDLSTLIRDLQELWLFGGLDTLTDPADDAAMRAKALGIAALVEVLAKTKMGGGGGGTGVGVGEWKEGKRVEGADGR</sequence>
<dbReference type="Pfam" id="PF06179">
    <property type="entry name" value="Med22"/>
    <property type="match status" value="1"/>
</dbReference>